<name>A0A380WIY9_AMIAI</name>
<proteinExistence type="predicted"/>
<dbReference type="OrthoDB" id="7872012at2"/>
<sequence length="80" mass="8058">MNKTLATTVASLAFIGAAYAAEVQGTVQSVDPATRSITLDDGKTYVIPETIKVDGLATGAKVKVTVDDTTGAVTAVEAAS</sequence>
<feature type="chain" id="PRO_5016565669" evidence="1">
    <location>
        <begin position="21"/>
        <end position="80"/>
    </location>
</feature>
<dbReference type="InterPro" id="IPR009780">
    <property type="entry name" value="DUF1344"/>
</dbReference>
<evidence type="ECO:0000313" key="2">
    <source>
        <dbReference type="EMBL" id="SUU88943.1"/>
    </source>
</evidence>
<evidence type="ECO:0000313" key="3">
    <source>
        <dbReference type="Proteomes" id="UP000254701"/>
    </source>
</evidence>
<dbReference type="RefSeq" id="WP_115731199.1">
    <property type="nucleotide sequence ID" value="NZ_BAAAVY010000019.1"/>
</dbReference>
<organism evidence="2 3">
    <name type="scientific">Aminobacter aminovorans</name>
    <name type="common">Chelatobacter heintzii</name>
    <dbReference type="NCBI Taxonomy" id="83263"/>
    <lineage>
        <taxon>Bacteria</taxon>
        <taxon>Pseudomonadati</taxon>
        <taxon>Pseudomonadota</taxon>
        <taxon>Alphaproteobacteria</taxon>
        <taxon>Hyphomicrobiales</taxon>
        <taxon>Phyllobacteriaceae</taxon>
        <taxon>Aminobacter</taxon>
    </lineage>
</organism>
<feature type="signal peptide" evidence="1">
    <location>
        <begin position="1"/>
        <end position="20"/>
    </location>
</feature>
<dbReference type="EMBL" id="UFSM01000001">
    <property type="protein sequence ID" value="SUU88943.1"/>
    <property type="molecule type" value="Genomic_DNA"/>
</dbReference>
<dbReference type="Pfam" id="PF07076">
    <property type="entry name" value="DUF1344"/>
    <property type="match status" value="1"/>
</dbReference>
<keyword evidence="1" id="KW-0732">Signal</keyword>
<accession>A0A380WIY9</accession>
<dbReference type="AlphaFoldDB" id="A0A380WIY9"/>
<protein>
    <submittedName>
        <fullName evidence="2">Protein of uncharacterized function (DUF1344)</fullName>
    </submittedName>
</protein>
<evidence type="ECO:0000256" key="1">
    <source>
        <dbReference type="SAM" id="SignalP"/>
    </source>
</evidence>
<gene>
    <name evidence="2" type="ORF">NCTC10684_02175</name>
</gene>
<dbReference type="Proteomes" id="UP000254701">
    <property type="component" value="Unassembled WGS sequence"/>
</dbReference>
<reference evidence="2 3" key="1">
    <citation type="submission" date="2018-06" db="EMBL/GenBank/DDBJ databases">
        <authorList>
            <consortium name="Pathogen Informatics"/>
            <person name="Doyle S."/>
        </authorList>
    </citation>
    <scope>NUCLEOTIDE SEQUENCE [LARGE SCALE GENOMIC DNA]</scope>
    <source>
        <strain evidence="2 3">NCTC10684</strain>
    </source>
</reference>